<dbReference type="SUPFAM" id="SSF46785">
    <property type="entry name" value="Winged helix' DNA-binding domain"/>
    <property type="match status" value="2"/>
</dbReference>
<name>A0AAE6YZF8_9GAMM</name>
<organism evidence="2 4">
    <name type="scientific">Dickeya zeae</name>
    <dbReference type="NCBI Taxonomy" id="204042"/>
    <lineage>
        <taxon>Bacteria</taxon>
        <taxon>Pseudomonadati</taxon>
        <taxon>Pseudomonadota</taxon>
        <taxon>Gammaproteobacteria</taxon>
        <taxon>Enterobacterales</taxon>
        <taxon>Pectobacteriaceae</taxon>
        <taxon>Dickeya</taxon>
    </lineage>
</organism>
<dbReference type="RefSeq" id="WP_168362589.1">
    <property type="nucleotide sequence ID" value="NZ_CP033622.1"/>
</dbReference>
<dbReference type="Pfam" id="PF04337">
    <property type="entry name" value="DUF480"/>
    <property type="match status" value="1"/>
</dbReference>
<dbReference type="InterPro" id="IPR036388">
    <property type="entry name" value="WH-like_DNA-bd_sf"/>
</dbReference>
<dbReference type="InterPro" id="IPR036390">
    <property type="entry name" value="WH_DNA-bd_sf"/>
</dbReference>
<dbReference type="EMBL" id="CP033622">
    <property type="protein sequence ID" value="QIZ51316.1"/>
    <property type="molecule type" value="Genomic_DNA"/>
</dbReference>
<accession>A0AAE6YZF8</accession>
<dbReference type="PANTHER" id="PTHR38768:SF1">
    <property type="entry name" value="UPF0502 PROTEIN YCEH"/>
    <property type="match status" value="1"/>
</dbReference>
<evidence type="ECO:0000256" key="1">
    <source>
        <dbReference type="HAMAP-Rule" id="MF_01584"/>
    </source>
</evidence>
<dbReference type="Proteomes" id="UP000824976">
    <property type="component" value="Chromosome"/>
</dbReference>
<reference evidence="3 5" key="2">
    <citation type="submission" date="2019-06" db="EMBL/GenBank/DDBJ databases">
        <title>Complete genome of Dickeya zeae PL65.</title>
        <authorList>
            <person name="Boluk G."/>
            <person name="Arif M."/>
        </authorList>
    </citation>
    <scope>NUCLEOTIDE SEQUENCE [LARGE SCALE GENOMIC DNA]</scope>
    <source>
        <strain evidence="3 5">PL65</strain>
    </source>
</reference>
<dbReference type="HAMAP" id="MF_01584">
    <property type="entry name" value="UPF0502"/>
    <property type="match status" value="1"/>
</dbReference>
<gene>
    <name evidence="2" type="ORF">DWG24_11335</name>
    <name evidence="3" type="ORF">FGI21_04225</name>
</gene>
<dbReference type="InterPro" id="IPR007432">
    <property type="entry name" value="DUF480"/>
</dbReference>
<dbReference type="Gene3D" id="1.10.10.10">
    <property type="entry name" value="Winged helix-like DNA-binding domain superfamily/Winged helix DNA-binding domain"/>
    <property type="match status" value="2"/>
</dbReference>
<proteinExistence type="inferred from homology"/>
<protein>
    <submittedName>
        <fullName evidence="2">DUF480 domain-containing protein</fullName>
    </submittedName>
</protein>
<dbReference type="PANTHER" id="PTHR38768">
    <property type="entry name" value="UPF0502 PROTEIN YCEH"/>
    <property type="match status" value="1"/>
</dbReference>
<evidence type="ECO:0000313" key="5">
    <source>
        <dbReference type="Proteomes" id="UP000824976"/>
    </source>
</evidence>
<dbReference type="Proteomes" id="UP000500801">
    <property type="component" value="Chromosome"/>
</dbReference>
<evidence type="ECO:0000313" key="2">
    <source>
        <dbReference type="EMBL" id="QIZ51316.1"/>
    </source>
</evidence>
<dbReference type="NCBIfam" id="NF008413">
    <property type="entry name" value="PRK11239.1"/>
    <property type="match status" value="1"/>
</dbReference>
<evidence type="ECO:0000313" key="3">
    <source>
        <dbReference type="EMBL" id="QYM91137.1"/>
    </source>
</evidence>
<dbReference type="EMBL" id="CP040817">
    <property type="protein sequence ID" value="QYM91137.1"/>
    <property type="molecule type" value="Genomic_DNA"/>
</dbReference>
<dbReference type="AlphaFoldDB" id="A0AAE6YZF8"/>
<comment type="similarity">
    <text evidence="1">Belongs to the UPF0502 family.</text>
</comment>
<sequence>MKYQLTPREARIIGCLLEKQVTTPEQYPMSLNGLTAACNQKTNREPVMDLSESEVQQTLDLLVKRHFLRTVSGFGNRVIKYEHRFCNSEFGDLKFSSAEVALVTTLLLRGAQTPGELRTRAARLHEFADMDEVENVLQHLQQREDGPFVVRLAREPGKRESRFMHLFSGEVDDAVSSSESDEMSASVDTSLAARVCALENEVAELRVQLAALQAHLA</sequence>
<evidence type="ECO:0000313" key="4">
    <source>
        <dbReference type="Proteomes" id="UP000500801"/>
    </source>
</evidence>
<keyword evidence="5" id="KW-1185">Reference proteome</keyword>
<reference evidence="2 4" key="1">
    <citation type="submission" date="2018-11" db="EMBL/GenBank/DDBJ databases">
        <title>Complete genome sequence of Dickeya zeae strain CE1 infecting Canna edulis Ker-Gawl. in China.</title>
        <authorList>
            <person name="Zhang J."/>
            <person name="Lin B."/>
            <person name="Shen H."/>
            <person name="Jiang S."/>
            <person name="Pu X."/>
            <person name="Sun D."/>
        </authorList>
    </citation>
    <scope>NUCLEOTIDE SEQUENCE [LARGE SCALE GENOMIC DNA]</scope>
    <source>
        <strain evidence="2 4">CE1</strain>
    </source>
</reference>